<dbReference type="EMBL" id="JBHSOE010000042">
    <property type="protein sequence ID" value="MFC5658309.1"/>
    <property type="molecule type" value="Genomic_DNA"/>
</dbReference>
<organism evidence="1 2">
    <name type="scientific">Streptomyces nogalater</name>
    <dbReference type="NCBI Taxonomy" id="38314"/>
    <lineage>
        <taxon>Bacteria</taxon>
        <taxon>Bacillati</taxon>
        <taxon>Actinomycetota</taxon>
        <taxon>Actinomycetes</taxon>
        <taxon>Kitasatosporales</taxon>
        <taxon>Streptomycetaceae</taxon>
        <taxon>Streptomyces</taxon>
    </lineage>
</organism>
<dbReference type="Proteomes" id="UP001596065">
    <property type="component" value="Unassembled WGS sequence"/>
</dbReference>
<evidence type="ECO:0000313" key="1">
    <source>
        <dbReference type="EMBL" id="MFC5658309.1"/>
    </source>
</evidence>
<reference evidence="2" key="1">
    <citation type="journal article" date="2019" name="Int. J. Syst. Evol. Microbiol.">
        <title>The Global Catalogue of Microorganisms (GCM) 10K type strain sequencing project: providing services to taxonomists for standard genome sequencing and annotation.</title>
        <authorList>
            <consortium name="The Broad Institute Genomics Platform"/>
            <consortium name="The Broad Institute Genome Sequencing Center for Infectious Disease"/>
            <person name="Wu L."/>
            <person name="Ma J."/>
        </authorList>
    </citation>
    <scope>NUCLEOTIDE SEQUENCE [LARGE SCALE GENOMIC DNA]</scope>
    <source>
        <strain evidence="2">KCTC 5701</strain>
    </source>
</reference>
<keyword evidence="2" id="KW-1185">Reference proteome</keyword>
<name>A0ABW0WNF5_STRNO</name>
<comment type="caution">
    <text evidence="1">The sequence shown here is derived from an EMBL/GenBank/DDBJ whole genome shotgun (WGS) entry which is preliminary data.</text>
</comment>
<proteinExistence type="predicted"/>
<accession>A0ABW0WNF5</accession>
<sequence length="233" mass="26122">MTSTTPIFPVRYWDGVPVPFITAWSQEQVPPQELLRVHHSGTTSLGLRGETDVERQFGVSWMRMPVTRGGRPQHGRVHALRQRQAMSRMLCQLCGGPTVGARKDEWTLFLAAGADGHPLLNGERTESPPVHAVCARLSVQHCPPLHHRGWTAALVRRTPVRGVAGLLYDPRTLERLPDAPQHRDGMHRVPFTDTRRIRWTLAARLVITLEDVVPVTDLDALVDDETKAVKISR</sequence>
<protein>
    <recommendedName>
        <fullName evidence="3">HNH endonuclease</fullName>
    </recommendedName>
</protein>
<gene>
    <name evidence="1" type="ORF">ACFP3J_22860</name>
</gene>
<evidence type="ECO:0008006" key="3">
    <source>
        <dbReference type="Google" id="ProtNLM"/>
    </source>
</evidence>
<dbReference type="RefSeq" id="WP_344350206.1">
    <property type="nucleotide sequence ID" value="NZ_BAAASM010000035.1"/>
</dbReference>
<evidence type="ECO:0000313" key="2">
    <source>
        <dbReference type="Proteomes" id="UP001596065"/>
    </source>
</evidence>